<evidence type="ECO:0000256" key="2">
    <source>
        <dbReference type="ARBA" id="ARBA00010291"/>
    </source>
</evidence>
<dbReference type="eggNOG" id="ENOG502RYQH">
    <property type="taxonomic scope" value="Eukaryota"/>
</dbReference>
<proteinExistence type="inferred from homology"/>
<dbReference type="InParanoid" id="A0A0D2UHW7"/>
<evidence type="ECO:0000313" key="8">
    <source>
        <dbReference type="EMBL" id="KJE94696.1"/>
    </source>
</evidence>
<dbReference type="InterPro" id="IPR011051">
    <property type="entry name" value="RmlC_Cupin_sf"/>
</dbReference>
<evidence type="ECO:0000256" key="3">
    <source>
        <dbReference type="ARBA" id="ARBA00023125"/>
    </source>
</evidence>
<feature type="compositionally biased region" description="Acidic residues" evidence="5">
    <location>
        <begin position="643"/>
        <end position="653"/>
    </location>
</feature>
<feature type="compositionally biased region" description="Acidic residues" evidence="5">
    <location>
        <begin position="27"/>
        <end position="44"/>
    </location>
</feature>
<feature type="compositionally biased region" description="Acidic residues" evidence="5">
    <location>
        <begin position="402"/>
        <end position="411"/>
    </location>
</feature>
<dbReference type="InterPro" id="IPR028929">
    <property type="entry name" value="Mif2_N"/>
</dbReference>
<feature type="region of interest" description="Disordered" evidence="5">
    <location>
        <begin position="1"/>
        <end position="655"/>
    </location>
</feature>
<comment type="similarity">
    <text evidence="2">Belongs to the CENP-C/MIF2 family.</text>
</comment>
<evidence type="ECO:0000259" key="7">
    <source>
        <dbReference type="Pfam" id="PF15624"/>
    </source>
</evidence>
<dbReference type="GO" id="GO:0000776">
    <property type="term" value="C:kinetochore"/>
    <property type="evidence" value="ECO:0007669"/>
    <property type="project" value="InterPro"/>
</dbReference>
<feature type="compositionally biased region" description="Acidic residues" evidence="5">
    <location>
        <begin position="198"/>
        <end position="208"/>
    </location>
</feature>
<dbReference type="AlphaFoldDB" id="A0A0D2UHW7"/>
<accession>A0A0D2UHW7</accession>
<dbReference type="GO" id="GO:0051455">
    <property type="term" value="P:spindle attachment to meiosis I kinetochore"/>
    <property type="evidence" value="ECO:0007669"/>
    <property type="project" value="TreeGrafter"/>
</dbReference>
<feature type="compositionally biased region" description="Low complexity" evidence="5">
    <location>
        <begin position="91"/>
        <end position="104"/>
    </location>
</feature>
<dbReference type="OMA" id="FYNEPDA"/>
<gene>
    <name evidence="8" type="ORF">CAOG_005299</name>
</gene>
<dbReference type="SUPFAM" id="SSF51182">
    <property type="entry name" value="RmlC-like cupins"/>
    <property type="match status" value="1"/>
</dbReference>
<dbReference type="Pfam" id="PF15624">
    <property type="entry name" value="Mif2_N"/>
    <property type="match status" value="1"/>
</dbReference>
<feature type="compositionally biased region" description="Low complexity" evidence="5">
    <location>
        <begin position="605"/>
        <end position="623"/>
    </location>
</feature>
<evidence type="ECO:0000256" key="1">
    <source>
        <dbReference type="ARBA" id="ARBA00004123"/>
    </source>
</evidence>
<dbReference type="PANTHER" id="PTHR16684">
    <property type="entry name" value="CENTROMERE PROTEIN C"/>
    <property type="match status" value="1"/>
</dbReference>
<dbReference type="GO" id="GO:0051315">
    <property type="term" value="P:attachment of mitotic spindle microtubules to kinetochore"/>
    <property type="evidence" value="ECO:0007669"/>
    <property type="project" value="TreeGrafter"/>
</dbReference>
<comment type="subcellular location">
    <subcellularLocation>
        <location evidence="1">Nucleus</location>
    </subcellularLocation>
</comment>
<dbReference type="InterPro" id="IPR014710">
    <property type="entry name" value="RmlC-like_jellyroll"/>
</dbReference>
<dbReference type="Pfam" id="PF11699">
    <property type="entry name" value="CENP-C_C"/>
    <property type="match status" value="1"/>
</dbReference>
<keyword evidence="4" id="KW-0539">Nucleus</keyword>
<dbReference type="GO" id="GO:0051382">
    <property type="term" value="P:kinetochore assembly"/>
    <property type="evidence" value="ECO:0007669"/>
    <property type="project" value="InterPro"/>
</dbReference>
<feature type="compositionally biased region" description="Polar residues" evidence="5">
    <location>
        <begin position="259"/>
        <end position="269"/>
    </location>
</feature>
<dbReference type="PANTHER" id="PTHR16684:SF11">
    <property type="entry name" value="CENTROMERE PROTEIN C"/>
    <property type="match status" value="1"/>
</dbReference>
<evidence type="ECO:0000259" key="6">
    <source>
        <dbReference type="Pfam" id="PF11699"/>
    </source>
</evidence>
<dbReference type="RefSeq" id="XP_004346984.1">
    <property type="nucleotide sequence ID" value="XM_004346934.2"/>
</dbReference>
<protein>
    <recommendedName>
        <fullName evidence="10">Mif2/CENP-C cupin domain-containing protein</fullName>
    </recommendedName>
</protein>
<dbReference type="Proteomes" id="UP000008743">
    <property type="component" value="Unassembled WGS sequence"/>
</dbReference>
<feature type="compositionally biased region" description="Low complexity" evidence="5">
    <location>
        <begin position="413"/>
        <end position="425"/>
    </location>
</feature>
<dbReference type="InterPro" id="IPR025974">
    <property type="entry name" value="Mif2/CENP-C_cupin"/>
</dbReference>
<dbReference type="GO" id="GO:0005634">
    <property type="term" value="C:nucleus"/>
    <property type="evidence" value="ECO:0007669"/>
    <property type="project" value="UniProtKB-SubCell"/>
</dbReference>
<name>A0A0D2UHW7_CAPO3</name>
<keyword evidence="9" id="KW-1185">Reference proteome</keyword>
<feature type="compositionally biased region" description="Low complexity" evidence="5">
    <location>
        <begin position="543"/>
        <end position="577"/>
    </location>
</feature>
<keyword evidence="3" id="KW-0238">DNA-binding</keyword>
<feature type="domain" description="Mif2/CENP-C cupin" evidence="6">
    <location>
        <begin position="743"/>
        <end position="824"/>
    </location>
</feature>
<sequence>MPQLSRGMAGRRTGVPEKQNVRKNADGLEDVGDFFDSDSDGDDFGGDRHGRTPGSVHRRRMSVAPASTAAGAATPKPNQSKSAMAVAAPRSTAKTPKTASKTSSQTETKNAPAHADAIRRRLDFSGDEDVEPPKTPKTPAAANKGASRMPVAPASPANKLASPAKQVVATKPAAPASVLSPTRPAQRPLMTSSTTNDADNDDDDDDDYGRETNYKPKSARALGFGTADETPSPDAGDDDNYGGFGTFSLGGKQAKAKSSAPTKALQTGKPQPPAASVTLAKPPAKKPAKQDQALVDMSSDSEMDPASAAPSKLTGRRTLPVSARSGKETADSASSPATSPPPAKSKTNAKAVGKSQAAASAKETAKPSGKSSSKVTKKAEDDLPPASNMARKGKAAATAPMDVDDDGDFVEESAAASRKPAAATSGKGKKQPPASKSAEPSAVAKPQKRAAPSEPERPVKRSRQIEEESSAESHDEGRKSGRVRAQPAEWWKSGSGAAVKEIQRNESPAKAAPSRKPPAATKTTKAKAAASKVASPQQKTKEASPAPKAKADSPQMPKPVPAQKAKAATPQKPKPAARVAAQPEHVEPRASPKGKTRGGSKAEAKPPAAAAASPKKAVQKPAAPRSPERTARGKSRESRFEPEDAEDEGEEGDEHAVTEVDGYAPHLLQQRVFFDLLKLRPNASKVAYTKVAERERPETQSQVAITDPTGGIAQRAICKTPAMVKVDLRSGTNVEGENLLEMTRFVSNPGWGAGTLTLTPLALKQNQNVGKNTLLFFVVFGQLSVQIHGSSFIVSDGSFFYVPPNNQYELRNLLDGHCKLFFVQLSGLPATH</sequence>
<feature type="compositionally biased region" description="Low complexity" evidence="5">
    <location>
        <begin position="508"/>
        <end position="536"/>
    </location>
</feature>
<dbReference type="EMBL" id="KE346367">
    <property type="protein sequence ID" value="KJE94696.1"/>
    <property type="molecule type" value="Genomic_DNA"/>
</dbReference>
<evidence type="ECO:0000256" key="4">
    <source>
        <dbReference type="ARBA" id="ARBA00023242"/>
    </source>
</evidence>
<dbReference type="GO" id="GO:0019237">
    <property type="term" value="F:centromeric DNA binding"/>
    <property type="evidence" value="ECO:0007669"/>
    <property type="project" value="InterPro"/>
</dbReference>
<dbReference type="InterPro" id="IPR028386">
    <property type="entry name" value="CENP-C/Mif2/cnp3"/>
</dbReference>
<dbReference type="Gene3D" id="2.60.120.10">
    <property type="entry name" value="Jelly Rolls"/>
    <property type="match status" value="1"/>
</dbReference>
<evidence type="ECO:0000313" key="9">
    <source>
        <dbReference type="Proteomes" id="UP000008743"/>
    </source>
</evidence>
<evidence type="ECO:0008006" key="10">
    <source>
        <dbReference type="Google" id="ProtNLM"/>
    </source>
</evidence>
<feature type="compositionally biased region" description="Basic and acidic residues" evidence="5">
    <location>
        <begin position="626"/>
        <end position="642"/>
    </location>
</feature>
<dbReference type="OrthoDB" id="1939643at2759"/>
<feature type="compositionally biased region" description="Basic and acidic residues" evidence="5">
    <location>
        <begin position="454"/>
        <end position="479"/>
    </location>
</feature>
<evidence type="ECO:0000256" key="5">
    <source>
        <dbReference type="SAM" id="MobiDB-lite"/>
    </source>
</evidence>
<feature type="compositionally biased region" description="Low complexity" evidence="5">
    <location>
        <begin position="64"/>
        <end position="75"/>
    </location>
</feature>
<feature type="domain" description="Mif2 N-terminal" evidence="7">
    <location>
        <begin position="7"/>
        <end position="124"/>
    </location>
</feature>
<reference evidence="8" key="1">
    <citation type="submission" date="2011-02" db="EMBL/GenBank/DDBJ databases">
        <title>The Genome Sequence of Capsaspora owczarzaki ATCC 30864.</title>
        <authorList>
            <consortium name="The Broad Institute Genome Sequencing Platform"/>
            <person name="Russ C."/>
            <person name="Cuomo C."/>
            <person name="Burger G."/>
            <person name="Gray M.W."/>
            <person name="Holland P.W.H."/>
            <person name="King N."/>
            <person name="Lang F.B.F."/>
            <person name="Roger A.J."/>
            <person name="Ruiz-Trillo I."/>
            <person name="Young S.K."/>
            <person name="Zeng Q."/>
            <person name="Gargeya S."/>
            <person name="Alvarado L."/>
            <person name="Berlin A."/>
            <person name="Chapman S.B."/>
            <person name="Chen Z."/>
            <person name="Freedman E."/>
            <person name="Gellesch M."/>
            <person name="Goldberg J."/>
            <person name="Griggs A."/>
            <person name="Gujja S."/>
            <person name="Heilman E."/>
            <person name="Heiman D."/>
            <person name="Howarth C."/>
            <person name="Mehta T."/>
            <person name="Neiman D."/>
            <person name="Pearson M."/>
            <person name="Roberts A."/>
            <person name="Saif S."/>
            <person name="Shea T."/>
            <person name="Shenoy N."/>
            <person name="Sisk P."/>
            <person name="Stolte C."/>
            <person name="Sykes S."/>
            <person name="White J."/>
            <person name="Yandava C."/>
            <person name="Haas B."/>
            <person name="Nusbaum C."/>
            <person name="Birren B."/>
        </authorList>
    </citation>
    <scope>NUCLEOTIDE SEQUENCE</scope>
    <source>
        <strain evidence="8">ATCC 30864</strain>
    </source>
</reference>
<organism evidence="8 9">
    <name type="scientific">Capsaspora owczarzaki (strain ATCC 30864)</name>
    <dbReference type="NCBI Taxonomy" id="595528"/>
    <lineage>
        <taxon>Eukaryota</taxon>
        <taxon>Filasterea</taxon>
        <taxon>Capsaspora</taxon>
    </lineage>
</organism>